<evidence type="ECO:0000313" key="1">
    <source>
        <dbReference type="EMBL" id="PON33325.1"/>
    </source>
</evidence>
<name>A0A2P5A9V6_PARAD</name>
<sequence length="72" mass="8184">MENERKILESRIGGKCLVQVIYKEPCFVIVVRISTTDALSGMRRGMQIFGFGPEFVWARVCLYLRTLAGSKN</sequence>
<dbReference type="AlphaFoldDB" id="A0A2P5A9V6"/>
<proteinExistence type="predicted"/>
<reference evidence="2" key="1">
    <citation type="submission" date="2016-06" db="EMBL/GenBank/DDBJ databases">
        <title>Parallel loss of symbiosis genes in relatives of nitrogen-fixing non-legume Parasponia.</title>
        <authorList>
            <person name="Van Velzen R."/>
            <person name="Holmer R."/>
            <person name="Bu F."/>
            <person name="Rutten L."/>
            <person name="Van Zeijl A."/>
            <person name="Liu W."/>
            <person name="Santuari L."/>
            <person name="Cao Q."/>
            <person name="Sharma T."/>
            <person name="Shen D."/>
            <person name="Roswanjaya Y."/>
            <person name="Wardhani T."/>
            <person name="Kalhor M.S."/>
            <person name="Jansen J."/>
            <person name="Van den Hoogen J."/>
            <person name="Gungor B."/>
            <person name="Hartog M."/>
            <person name="Hontelez J."/>
            <person name="Verver J."/>
            <person name="Yang W.-C."/>
            <person name="Schijlen E."/>
            <person name="Repin R."/>
            <person name="Schilthuizen M."/>
            <person name="Schranz E."/>
            <person name="Heidstra R."/>
            <person name="Miyata K."/>
            <person name="Fedorova E."/>
            <person name="Kohlen W."/>
            <person name="Bisseling T."/>
            <person name="Smit S."/>
            <person name="Geurts R."/>
        </authorList>
    </citation>
    <scope>NUCLEOTIDE SEQUENCE [LARGE SCALE GENOMIC DNA]</scope>
    <source>
        <strain evidence="2">cv. WU1-14</strain>
    </source>
</reference>
<comment type="caution">
    <text evidence="1">The sequence shown here is derived from an EMBL/GenBank/DDBJ whole genome shotgun (WGS) entry which is preliminary data.</text>
</comment>
<dbReference type="EMBL" id="JXTB01000737">
    <property type="protein sequence ID" value="PON33325.1"/>
    <property type="molecule type" value="Genomic_DNA"/>
</dbReference>
<dbReference type="Proteomes" id="UP000237105">
    <property type="component" value="Unassembled WGS sequence"/>
</dbReference>
<keyword evidence="2" id="KW-1185">Reference proteome</keyword>
<organism evidence="1 2">
    <name type="scientific">Parasponia andersonii</name>
    <name type="common">Sponia andersonii</name>
    <dbReference type="NCBI Taxonomy" id="3476"/>
    <lineage>
        <taxon>Eukaryota</taxon>
        <taxon>Viridiplantae</taxon>
        <taxon>Streptophyta</taxon>
        <taxon>Embryophyta</taxon>
        <taxon>Tracheophyta</taxon>
        <taxon>Spermatophyta</taxon>
        <taxon>Magnoliopsida</taxon>
        <taxon>eudicotyledons</taxon>
        <taxon>Gunneridae</taxon>
        <taxon>Pentapetalae</taxon>
        <taxon>rosids</taxon>
        <taxon>fabids</taxon>
        <taxon>Rosales</taxon>
        <taxon>Cannabaceae</taxon>
        <taxon>Parasponia</taxon>
    </lineage>
</organism>
<evidence type="ECO:0000313" key="2">
    <source>
        <dbReference type="Proteomes" id="UP000237105"/>
    </source>
</evidence>
<gene>
    <name evidence="1" type="ORF">PanWU01x14_353540</name>
</gene>
<protein>
    <submittedName>
        <fullName evidence="1">Uncharacterized protein</fullName>
    </submittedName>
</protein>
<accession>A0A2P5A9V6</accession>